<dbReference type="Proteomes" id="UP000681610">
    <property type="component" value="Unassembled WGS sequence"/>
</dbReference>
<dbReference type="Pfam" id="PF13715">
    <property type="entry name" value="CarbopepD_reg_2"/>
    <property type="match status" value="1"/>
</dbReference>
<dbReference type="EMBL" id="JAGDYP010000016">
    <property type="protein sequence ID" value="MBO1885195.1"/>
    <property type="molecule type" value="Genomic_DNA"/>
</dbReference>
<keyword evidence="3" id="KW-1185">Reference proteome</keyword>
<comment type="caution">
    <text evidence="2">The sequence shown here is derived from an EMBL/GenBank/DDBJ whole genome shotgun (WGS) entry which is preliminary data.</text>
</comment>
<proteinExistence type="predicted"/>
<protein>
    <submittedName>
        <fullName evidence="2">Carboxypeptidase-like regulatory domain-containing protein</fullName>
    </submittedName>
</protein>
<feature type="signal peptide" evidence="1">
    <location>
        <begin position="1"/>
        <end position="23"/>
    </location>
</feature>
<evidence type="ECO:0000256" key="1">
    <source>
        <dbReference type="SAM" id="SignalP"/>
    </source>
</evidence>
<accession>A0ABS3Q0U4</accession>
<dbReference type="RefSeq" id="WP_208059542.1">
    <property type="nucleotide sequence ID" value="NZ_JAGDYP010000016.1"/>
</dbReference>
<dbReference type="Pfam" id="PF18939">
    <property type="entry name" value="DUF5686"/>
    <property type="match status" value="2"/>
</dbReference>
<sequence length="839" mass="96627">MTRQYILLPLLFLLTTYLSAVFAQTQVSGKVIDENGLPIPYANVLFVKTTIGGYTDEEGRFSLYSEKRQRELEVSLIGYTTKKIHLEKDHTKGLVVVLAEGEQLSEVTVVAKPQKALPKKENPAYTVLQGIWKNKKKRGLQNATAYEYKKHTTTELGINNLDTLFLQSTLKSEYDTIRKLLSEKKYKETFSLPMYLSEKVEKVYANNQTGKKRVDIEAERSQGIVQQGFGLERVSKSFDDFDIYDNTYMILNKPFVSPLAEFGYGVYLYVLNDTIQKDNRSYYRIFFFPKDDQDLALEGKFDVDAKTFMVSNIQMHTTPKTNINLVRGLSFEKYFTIANDSIYLPEREIQEGDFTIFTKKDEEKGLYVKNYITFSDVLLNKPKGAAFYEQEIVKVSKNQFYKDDNYWNKNTIGGAEVTKTKRLIQEVGSNRRIKMIGDITDIMSSGYLPLNNHWQFGRFWQALSSNNVDGLRLRAGFRSFFSTDDRFRTYFYGAYGLKDKKFKFGVSGKYLLSHSPRITIGGAFQDDNLQLGSFVLHDDTNLDFQKTTNFIIARGENYYLTRNKKIQGVLNFNLDTNVQLSVFGTYQNLRSASEDHFLIAYQNPKTGELLRDYDNFYTGTELTFTPGRKVFGYGVEQRYGKKLYSTYTLKYSKGVEGVSHSKFDYDKLQFLASKPIPMFGYGILLANVEAGKIFGTAPLIALAPTPANQSYSSVPNTFALLDYYDFITDTYINSYFEHHFDGFLFNRIPFLQKTRFKSVVFGRFAYGTLSEENKRANITNIIFNSPEKLYWEYGFGIENIGLGNFRFIRVDFVWRSEFNDVNGVRNPKFGIRLGVVPSF</sequence>
<name>A0ABS3Q0U4_9FLAO</name>
<evidence type="ECO:0000313" key="2">
    <source>
        <dbReference type="EMBL" id="MBO1885195.1"/>
    </source>
</evidence>
<dbReference type="SUPFAM" id="SSF49464">
    <property type="entry name" value="Carboxypeptidase regulatory domain-like"/>
    <property type="match status" value="1"/>
</dbReference>
<dbReference type="Gene3D" id="2.60.40.1120">
    <property type="entry name" value="Carboxypeptidase-like, regulatory domain"/>
    <property type="match status" value="1"/>
</dbReference>
<keyword evidence="1" id="KW-0732">Signal</keyword>
<organism evidence="2 3">
    <name type="scientific">Capnocytophaga bilenii</name>
    <dbReference type="NCBI Taxonomy" id="2819369"/>
    <lineage>
        <taxon>Bacteria</taxon>
        <taxon>Pseudomonadati</taxon>
        <taxon>Bacteroidota</taxon>
        <taxon>Flavobacteriia</taxon>
        <taxon>Flavobacteriales</taxon>
        <taxon>Flavobacteriaceae</taxon>
        <taxon>Capnocytophaga</taxon>
    </lineage>
</organism>
<dbReference type="InterPro" id="IPR008969">
    <property type="entry name" value="CarboxyPept-like_regulatory"/>
</dbReference>
<feature type="chain" id="PRO_5045795343" evidence="1">
    <location>
        <begin position="24"/>
        <end position="839"/>
    </location>
</feature>
<evidence type="ECO:0000313" key="3">
    <source>
        <dbReference type="Proteomes" id="UP000681610"/>
    </source>
</evidence>
<reference evidence="2 3" key="1">
    <citation type="submission" date="2021-03" db="EMBL/GenBank/DDBJ databases">
        <title>Isolation and description of Capnocytophaga bilenii sp. nov., a novel Capnocytophaga species, isolated from a gingivitis subject.</title>
        <authorList>
            <person name="Antezack A."/>
            <person name="Monnet-Corti V."/>
            <person name="La Scola B."/>
        </authorList>
    </citation>
    <scope>NUCLEOTIDE SEQUENCE [LARGE SCALE GENOMIC DNA]</scope>
    <source>
        <strain evidence="2 3">Marseille-Q4570</strain>
    </source>
</reference>
<gene>
    <name evidence="2" type="ORF">J4N46_12465</name>
</gene>
<dbReference type="InterPro" id="IPR043741">
    <property type="entry name" value="DUF5686"/>
</dbReference>